<dbReference type="SUPFAM" id="SSF48452">
    <property type="entry name" value="TPR-like"/>
    <property type="match status" value="1"/>
</dbReference>
<keyword evidence="3" id="KW-1185">Reference proteome</keyword>
<dbReference type="InterPro" id="IPR054427">
    <property type="entry name" value="S1CSD-TOTE-2"/>
</dbReference>
<evidence type="ECO:0000313" key="2">
    <source>
        <dbReference type="EMBL" id="SMP60408.1"/>
    </source>
</evidence>
<sequence>MTSDVIFKLRKQGRSSEALDVARQNLGANASDIWFLRAYAWVLYDQIKAVVGRYEAGQLSATELNNQFTPCMREFVRFADLLRRDTAFSQMLRLSGKVSKDWREFLGFARWAGIDAFSDEDRQPFVNDKGKTIDSLEQRFRRAICREAVARLADGQSSSELIDWGLGILDKSLAEHPNDQWLNYYQSKAHLARGEDELAIQRLALVLRRQARAAWTWALLGEILEKSQPDDALVCFAYATQLAREEQEVAKIRIHLAHRLALAERYGESARQISLALKYREQAGYKIPQELQQLASSEWYARINANGGMQDMPDAGPAAMALLRNLDRKSLTYVQGVVDHVNNDRALSYVATGVNTGIALKHARFPQIADLVAGTIVEVGRAEPEGPPLDWRLSDAAELLGLCETLSGRLERHEGKAFAFIRASRDDIFVPPDLAKGFDTGQTYDVSCLAVRRKEKTGKIGWRAVQVFSSQNDLPVF</sequence>
<dbReference type="Pfam" id="PF22860">
    <property type="entry name" value="DUF7017"/>
    <property type="match status" value="1"/>
</dbReference>
<dbReference type="Gene3D" id="1.25.40.10">
    <property type="entry name" value="Tetratricopeptide repeat domain"/>
    <property type="match status" value="1"/>
</dbReference>
<dbReference type="Pfam" id="PF22707">
    <property type="entry name" value="S1CSD-TOTE-2"/>
    <property type="match status" value="1"/>
</dbReference>
<organism evidence="2 3">
    <name type="scientific">Novosphingobium panipatense</name>
    <dbReference type="NCBI Taxonomy" id="428991"/>
    <lineage>
        <taxon>Bacteria</taxon>
        <taxon>Pseudomonadati</taxon>
        <taxon>Pseudomonadota</taxon>
        <taxon>Alphaproteobacteria</taxon>
        <taxon>Sphingomonadales</taxon>
        <taxon>Sphingomonadaceae</taxon>
        <taxon>Novosphingobium</taxon>
    </lineage>
</organism>
<evidence type="ECO:0000313" key="3">
    <source>
        <dbReference type="Proteomes" id="UP001157910"/>
    </source>
</evidence>
<dbReference type="Proteomes" id="UP001157910">
    <property type="component" value="Unassembled WGS sequence"/>
</dbReference>
<dbReference type="InterPro" id="IPR011990">
    <property type="entry name" value="TPR-like_helical_dom_sf"/>
</dbReference>
<protein>
    <recommendedName>
        <fullName evidence="1">TOTE conflict systems S1/CSD-like domain-containing protein</fullName>
    </recommendedName>
</protein>
<accession>A0ABY1Q7N6</accession>
<dbReference type="RefSeq" id="WP_283405544.1">
    <property type="nucleotide sequence ID" value="NZ_FXUI01000003.1"/>
</dbReference>
<gene>
    <name evidence="2" type="ORF">SAMN06296065_10382</name>
</gene>
<comment type="caution">
    <text evidence="2">The sequence shown here is derived from an EMBL/GenBank/DDBJ whole genome shotgun (WGS) entry which is preliminary data.</text>
</comment>
<dbReference type="EMBL" id="FXUI01000003">
    <property type="protein sequence ID" value="SMP60408.1"/>
    <property type="molecule type" value="Genomic_DNA"/>
</dbReference>
<dbReference type="InterPro" id="IPR054283">
    <property type="entry name" value="DUF7017"/>
</dbReference>
<reference evidence="2 3" key="1">
    <citation type="submission" date="2017-05" db="EMBL/GenBank/DDBJ databases">
        <authorList>
            <person name="Varghese N."/>
            <person name="Submissions S."/>
        </authorList>
    </citation>
    <scope>NUCLEOTIDE SEQUENCE [LARGE SCALE GENOMIC DNA]</scope>
    <source>
        <strain evidence="2 3">SM16</strain>
    </source>
</reference>
<name>A0ABY1Q7N6_9SPHN</name>
<evidence type="ECO:0000259" key="1">
    <source>
        <dbReference type="Pfam" id="PF22707"/>
    </source>
</evidence>
<feature type="domain" description="TOTE conflict systems S1/CSD-like" evidence="1">
    <location>
        <begin position="405"/>
        <end position="467"/>
    </location>
</feature>
<proteinExistence type="predicted"/>